<dbReference type="GeneID" id="98150493"/>
<name>A0ABR4LTB5_9EURO</name>
<evidence type="ECO:0000313" key="2">
    <source>
        <dbReference type="EMBL" id="KAL2867759.1"/>
    </source>
</evidence>
<protein>
    <submittedName>
        <fullName evidence="2">Uncharacterized protein</fullName>
    </submittedName>
</protein>
<comment type="caution">
    <text evidence="2">The sequence shown here is derived from an EMBL/GenBank/DDBJ whole genome shotgun (WGS) entry which is preliminary data.</text>
</comment>
<feature type="compositionally biased region" description="Polar residues" evidence="1">
    <location>
        <begin position="9"/>
        <end position="30"/>
    </location>
</feature>
<evidence type="ECO:0000256" key="1">
    <source>
        <dbReference type="SAM" id="MobiDB-lite"/>
    </source>
</evidence>
<dbReference type="Proteomes" id="UP001610432">
    <property type="component" value="Unassembled WGS sequence"/>
</dbReference>
<gene>
    <name evidence="2" type="ORF">BJX67DRAFT_77208</name>
</gene>
<keyword evidence="3" id="KW-1185">Reference proteome</keyword>
<reference evidence="2 3" key="1">
    <citation type="submission" date="2024-07" db="EMBL/GenBank/DDBJ databases">
        <title>Section-level genome sequencing and comparative genomics of Aspergillus sections Usti and Cavernicolus.</title>
        <authorList>
            <consortium name="Lawrence Berkeley National Laboratory"/>
            <person name="Nybo J.L."/>
            <person name="Vesth T.C."/>
            <person name="Theobald S."/>
            <person name="Frisvad J.C."/>
            <person name="Larsen T.O."/>
            <person name="Kjaerboelling I."/>
            <person name="Rothschild-Mancinelli K."/>
            <person name="Lyhne E.K."/>
            <person name="Kogle M.E."/>
            <person name="Barry K."/>
            <person name="Clum A."/>
            <person name="Na H."/>
            <person name="Ledsgaard L."/>
            <person name="Lin J."/>
            <person name="Lipzen A."/>
            <person name="Kuo A."/>
            <person name="Riley R."/>
            <person name="Mondo S."/>
            <person name="Labutti K."/>
            <person name="Haridas S."/>
            <person name="Pangalinan J."/>
            <person name="Salamov A.A."/>
            <person name="Simmons B.A."/>
            <person name="Magnuson J.K."/>
            <person name="Chen J."/>
            <person name="Drula E."/>
            <person name="Henrissat B."/>
            <person name="Wiebenga A."/>
            <person name="Lubbers R.J."/>
            <person name="Gomes A.C."/>
            <person name="Macurrencykelacurrency M.R."/>
            <person name="Stajich J."/>
            <person name="Grigoriev I.V."/>
            <person name="Mortensen U.H."/>
            <person name="De Vries R.P."/>
            <person name="Baker S.E."/>
            <person name="Andersen M.R."/>
        </authorList>
    </citation>
    <scope>NUCLEOTIDE SEQUENCE [LARGE SCALE GENOMIC DNA]</scope>
    <source>
        <strain evidence="2 3">CBS 449.75</strain>
    </source>
</reference>
<dbReference type="RefSeq" id="XP_070886738.1">
    <property type="nucleotide sequence ID" value="XM_071035421.1"/>
</dbReference>
<accession>A0ABR4LTB5</accession>
<evidence type="ECO:0000313" key="3">
    <source>
        <dbReference type="Proteomes" id="UP001610432"/>
    </source>
</evidence>
<organism evidence="2 3">
    <name type="scientific">Aspergillus lucknowensis</name>
    <dbReference type="NCBI Taxonomy" id="176173"/>
    <lineage>
        <taxon>Eukaryota</taxon>
        <taxon>Fungi</taxon>
        <taxon>Dikarya</taxon>
        <taxon>Ascomycota</taxon>
        <taxon>Pezizomycotina</taxon>
        <taxon>Eurotiomycetes</taxon>
        <taxon>Eurotiomycetidae</taxon>
        <taxon>Eurotiales</taxon>
        <taxon>Aspergillaceae</taxon>
        <taxon>Aspergillus</taxon>
        <taxon>Aspergillus subgen. Nidulantes</taxon>
    </lineage>
</organism>
<feature type="region of interest" description="Disordered" evidence="1">
    <location>
        <begin position="1"/>
        <end position="62"/>
    </location>
</feature>
<dbReference type="EMBL" id="JBFXLQ010000017">
    <property type="protein sequence ID" value="KAL2867759.1"/>
    <property type="molecule type" value="Genomic_DNA"/>
</dbReference>
<proteinExistence type="predicted"/>
<sequence>MDSQDKAQRSSTLFRSTWQGKLQRGSSQDARGTWPCGIFGGGAGDNGRVKESGHSGGCNPCPLLMTVSMASPKSSDQSGDG</sequence>